<keyword evidence="4 8" id="KW-0547">Nucleotide-binding</keyword>
<dbReference type="Gene3D" id="3.40.50.620">
    <property type="entry name" value="HUPs"/>
    <property type="match status" value="1"/>
</dbReference>
<dbReference type="GO" id="GO:0046872">
    <property type="term" value="F:metal ion binding"/>
    <property type="evidence" value="ECO:0007669"/>
    <property type="project" value="UniProtKB-KW"/>
</dbReference>
<feature type="binding site" evidence="8">
    <location>
        <position position="144"/>
    </location>
    <ligand>
        <name>Mg(2+)</name>
        <dbReference type="ChEBI" id="CHEBI:18420"/>
    </ligand>
</feature>
<dbReference type="GO" id="GO:0004359">
    <property type="term" value="F:glutaminase activity"/>
    <property type="evidence" value="ECO:0007669"/>
    <property type="project" value="InterPro"/>
</dbReference>
<evidence type="ECO:0000313" key="12">
    <source>
        <dbReference type="EMBL" id="BAJ62811.1"/>
    </source>
</evidence>
<dbReference type="NCBIfam" id="NF010587">
    <property type="entry name" value="PRK13980.1"/>
    <property type="match status" value="1"/>
</dbReference>
<dbReference type="InterPro" id="IPR022310">
    <property type="entry name" value="NAD/GMP_synthase"/>
</dbReference>
<name>E8N2K5_ANATU</name>
<evidence type="ECO:0000256" key="8">
    <source>
        <dbReference type="HAMAP-Rule" id="MF_00193"/>
    </source>
</evidence>
<dbReference type="OrthoDB" id="9803818at2"/>
<comment type="similarity">
    <text evidence="1 8 9">Belongs to the NAD synthetase family.</text>
</comment>
<feature type="binding site" evidence="8">
    <location>
        <position position="168"/>
    </location>
    <ligand>
        <name>ATP</name>
        <dbReference type="ChEBI" id="CHEBI:30616"/>
    </ligand>
</feature>
<dbReference type="GO" id="GO:0008795">
    <property type="term" value="F:NAD+ synthase activity"/>
    <property type="evidence" value="ECO:0007669"/>
    <property type="project" value="UniProtKB-UniRule"/>
</dbReference>
<feature type="binding site" description="in other chain" evidence="8">
    <location>
        <position position="119"/>
    </location>
    <ligand>
        <name>deamido-NAD(+)</name>
        <dbReference type="ChEBI" id="CHEBI:58437"/>
        <note>ligand shared between two neighboring subunits</note>
    </ligand>
</feature>
<dbReference type="AlphaFoldDB" id="E8N2K5"/>
<organism evidence="12 13">
    <name type="scientific">Anaerolinea thermophila (strain DSM 14523 / JCM 11388 / NBRC 100420 / UNI-1)</name>
    <dbReference type="NCBI Taxonomy" id="926569"/>
    <lineage>
        <taxon>Bacteria</taxon>
        <taxon>Bacillati</taxon>
        <taxon>Chloroflexota</taxon>
        <taxon>Anaerolineae</taxon>
        <taxon>Anaerolineales</taxon>
        <taxon>Anaerolineaceae</taxon>
        <taxon>Anaerolinea</taxon>
    </lineage>
</organism>
<dbReference type="InParanoid" id="E8N2K5"/>
<dbReference type="SUPFAM" id="SSF52402">
    <property type="entry name" value="Adenine nucleotide alpha hydrolases-like"/>
    <property type="match status" value="1"/>
</dbReference>
<dbReference type="HOGENOM" id="CLU_059327_1_2_0"/>
<dbReference type="InterPro" id="IPR022926">
    <property type="entry name" value="NH(3)-dep_NAD(+)_synth"/>
</dbReference>
<evidence type="ECO:0000256" key="3">
    <source>
        <dbReference type="ARBA" id="ARBA00022723"/>
    </source>
</evidence>
<reference evidence="12 13" key="1">
    <citation type="submission" date="2010-12" db="EMBL/GenBank/DDBJ databases">
        <title>Whole genome sequence of Anaerolinea thermophila UNI-1.</title>
        <authorList>
            <person name="Narita-Yamada S."/>
            <person name="Kishi E."/>
            <person name="Watanabe Y."/>
            <person name="Takasaki K."/>
            <person name="Ankai A."/>
            <person name="Oguchi A."/>
            <person name="Fukui S."/>
            <person name="Takahashi M."/>
            <person name="Yashiro I."/>
            <person name="Hosoyama A."/>
            <person name="Sekiguchi Y."/>
            <person name="Hanada S."/>
            <person name="Fujita N."/>
        </authorList>
    </citation>
    <scope>NUCLEOTIDE SEQUENCE [LARGE SCALE GENOMIC DNA]</scope>
    <source>
        <strain evidence="13">DSM 14523 / JCM 11388 / NBRC 100420 / UNI-1</strain>
    </source>
</reference>
<comment type="function">
    <text evidence="8">Catalyzes the ATP-dependent amidation of deamido-NAD to form NAD. Uses ammonia as a nitrogen source.</text>
</comment>
<feature type="binding site" evidence="8">
    <location>
        <position position="43"/>
    </location>
    <ligand>
        <name>Mg(2+)</name>
        <dbReference type="ChEBI" id="CHEBI:18420"/>
    </ligand>
</feature>
<sequence>MKTQVNLNINTDLVRRILTGFIRSEIHRMGFERAVINLSGGLDSAVSCFLAAEALGPQNVLALRLPYRTSSPESLEHAQMVIEATGVQSHTFEITPMVDPLIEHFPEMNSLRKGNIMARMRMIVLYDQTVAFNGLAVGTGNKTEILLGYTTLYGDSACALNPIGDLYKTQVRQLARALGVPQVVIDKPPSADLWAGQTDEGELGFTYAEVDKLLYLLIDERYTPQECIEAGFDSRFVHAVVERVRKNQFKRMLPPIAKLSNRTIGYDFLYLRDWGT</sequence>
<accession>E8N2K5</accession>
<evidence type="ECO:0000256" key="1">
    <source>
        <dbReference type="ARBA" id="ARBA00005859"/>
    </source>
</evidence>
<evidence type="ECO:0000256" key="6">
    <source>
        <dbReference type="ARBA" id="ARBA00022842"/>
    </source>
</evidence>
<evidence type="ECO:0000256" key="10">
    <source>
        <dbReference type="RuleBase" id="RU003812"/>
    </source>
</evidence>
<dbReference type="GO" id="GO:0003952">
    <property type="term" value="F:NAD+ synthase (glutamine-hydrolyzing) activity"/>
    <property type="evidence" value="ECO:0007669"/>
    <property type="project" value="InterPro"/>
</dbReference>
<keyword evidence="13" id="KW-1185">Reference proteome</keyword>
<dbReference type="PANTHER" id="PTHR23090:SF9">
    <property type="entry name" value="GLUTAMINE-DEPENDENT NAD(+) SYNTHETASE"/>
    <property type="match status" value="1"/>
</dbReference>
<evidence type="ECO:0000256" key="4">
    <source>
        <dbReference type="ARBA" id="ARBA00022741"/>
    </source>
</evidence>
<dbReference type="PANTHER" id="PTHR23090">
    <property type="entry name" value="NH 3 /GLUTAMINE-DEPENDENT NAD + SYNTHETASE"/>
    <property type="match status" value="1"/>
</dbReference>
<dbReference type="EMBL" id="AP012029">
    <property type="protein sequence ID" value="BAJ62811.1"/>
    <property type="molecule type" value="Genomic_DNA"/>
</dbReference>
<keyword evidence="5 8" id="KW-0067">ATP-binding</keyword>
<dbReference type="UniPathway" id="UPA00253">
    <property type="reaction ID" value="UER00333"/>
</dbReference>
<dbReference type="NCBIfam" id="TIGR00552">
    <property type="entry name" value="nadE"/>
    <property type="match status" value="1"/>
</dbReference>
<comment type="pathway">
    <text evidence="8">Cofactor biosynthesis; NAD(+) biosynthesis; NAD(+) from deamido-NAD(+) (ammonia route): step 1/1.</text>
</comment>
<dbReference type="KEGG" id="atm:ANT_07770"/>
<protein>
    <recommendedName>
        <fullName evidence="8 10">NH(3)-dependent NAD(+) synthetase</fullName>
        <ecNumber evidence="8 10">6.3.1.5</ecNumber>
    </recommendedName>
</protein>
<comment type="subunit">
    <text evidence="8">Homodimer.</text>
</comment>
<dbReference type="GO" id="GO:0005524">
    <property type="term" value="F:ATP binding"/>
    <property type="evidence" value="ECO:0007669"/>
    <property type="project" value="UniProtKB-UniRule"/>
</dbReference>
<evidence type="ECO:0000256" key="9">
    <source>
        <dbReference type="RuleBase" id="RU003811"/>
    </source>
</evidence>
<dbReference type="InterPro" id="IPR003694">
    <property type="entry name" value="NAD_synthase"/>
</dbReference>
<dbReference type="eggNOG" id="COG0171">
    <property type="taxonomic scope" value="Bacteria"/>
</dbReference>
<dbReference type="CDD" id="cd00553">
    <property type="entry name" value="NAD_synthase"/>
    <property type="match status" value="1"/>
</dbReference>
<dbReference type="HAMAP" id="MF_00193">
    <property type="entry name" value="NadE_ammonia_dep"/>
    <property type="match status" value="1"/>
</dbReference>
<evidence type="ECO:0000256" key="2">
    <source>
        <dbReference type="ARBA" id="ARBA00022598"/>
    </source>
</evidence>
<dbReference type="InterPro" id="IPR014729">
    <property type="entry name" value="Rossmann-like_a/b/a_fold"/>
</dbReference>
<keyword evidence="6 8" id="KW-0460">Magnesium</keyword>
<dbReference type="Proteomes" id="UP000008922">
    <property type="component" value="Chromosome"/>
</dbReference>
<proteinExistence type="inferred from homology"/>
<dbReference type="STRING" id="926569.ANT_07770"/>
<evidence type="ECO:0000256" key="7">
    <source>
        <dbReference type="ARBA" id="ARBA00023027"/>
    </source>
</evidence>
<dbReference type="GO" id="GO:0009435">
    <property type="term" value="P:NAD+ biosynthetic process"/>
    <property type="evidence" value="ECO:0007669"/>
    <property type="project" value="UniProtKB-UniRule"/>
</dbReference>
<keyword evidence="3 8" id="KW-0479">Metal-binding</keyword>
<feature type="binding site" evidence="8">
    <location>
        <position position="190"/>
    </location>
    <ligand>
        <name>ATP</name>
        <dbReference type="ChEBI" id="CHEBI:30616"/>
    </ligand>
</feature>
<dbReference type="Pfam" id="PF02540">
    <property type="entry name" value="NAD_synthase"/>
    <property type="match status" value="1"/>
</dbReference>
<keyword evidence="2 8" id="KW-0436">Ligase</keyword>
<dbReference type="GO" id="GO:0005737">
    <property type="term" value="C:cytoplasm"/>
    <property type="evidence" value="ECO:0007669"/>
    <property type="project" value="InterPro"/>
</dbReference>
<dbReference type="RefSeq" id="WP_013559204.1">
    <property type="nucleotide sequence ID" value="NC_014960.1"/>
</dbReference>
<comment type="caution">
    <text evidence="8">Lacks conserved residue(s) required for the propagation of feature annotation.</text>
</comment>
<feature type="domain" description="NAD/GMP synthase" evidence="11">
    <location>
        <begin position="18"/>
        <end position="254"/>
    </location>
</feature>
<comment type="catalytic activity">
    <reaction evidence="8 10">
        <text>deamido-NAD(+) + NH4(+) + ATP = AMP + diphosphate + NAD(+) + H(+)</text>
        <dbReference type="Rhea" id="RHEA:21188"/>
        <dbReference type="ChEBI" id="CHEBI:15378"/>
        <dbReference type="ChEBI" id="CHEBI:28938"/>
        <dbReference type="ChEBI" id="CHEBI:30616"/>
        <dbReference type="ChEBI" id="CHEBI:33019"/>
        <dbReference type="ChEBI" id="CHEBI:57540"/>
        <dbReference type="ChEBI" id="CHEBI:58437"/>
        <dbReference type="ChEBI" id="CHEBI:456215"/>
        <dbReference type="EC" id="6.3.1.5"/>
    </reaction>
</comment>
<dbReference type="EC" id="6.3.1.5" evidence="8 10"/>
<keyword evidence="7 8" id="KW-0520">NAD</keyword>
<evidence type="ECO:0000259" key="11">
    <source>
        <dbReference type="Pfam" id="PF02540"/>
    </source>
</evidence>
<gene>
    <name evidence="8 12" type="primary">nadE</name>
    <name evidence="12" type="ordered locus">ANT_07770</name>
</gene>
<feature type="binding site" evidence="8">
    <location>
        <position position="139"/>
    </location>
    <ligand>
        <name>ATP</name>
        <dbReference type="ChEBI" id="CHEBI:30616"/>
    </ligand>
</feature>
<evidence type="ECO:0000256" key="5">
    <source>
        <dbReference type="ARBA" id="ARBA00022840"/>
    </source>
</evidence>
<dbReference type="FunFam" id="3.40.50.620:FF:000106">
    <property type="entry name" value="Glutamine-dependent NAD(+) synthetase"/>
    <property type="match status" value="1"/>
</dbReference>
<dbReference type="FunCoup" id="E8N2K5">
    <property type="interactions" value="65"/>
</dbReference>
<evidence type="ECO:0000313" key="13">
    <source>
        <dbReference type="Proteomes" id="UP000008922"/>
    </source>
</evidence>